<evidence type="ECO:0000259" key="3">
    <source>
        <dbReference type="Pfam" id="PF10114"/>
    </source>
</evidence>
<sequence length="458" mass="52352">MKRQIYSEGSNFADAQSTADVCPPVRAEKQHSPVDLNQFDIVHLFGKEKLEDIQRTISKVTGLAFVTVDFKGEPVTEATYFSKFCWCMRKNPITEQICWSSDAYGAVQGTIRKKPSVYFCPCGLLEVAIPLIVRGHYLGGFIGGQVVCHDAPEGVVHLDKILMRPDIQQEANIDYELQDEMTKLTYDQFINVVDLAAMIINQLTESELAKFEKSRDEKRDIEELEREIDELRYQNKLKSLEISSMNYARHPQFIINTMTSIANLAIVEGAEETSEAAIKFSEYMKSLYLDRSDFWTMEKELDNVELYLEIQKIRMGDRLNYSIELPGNMRMQRIPSNTLPVFVEQAIIHGVGLKEEGGTVLVRVGTDGEDVVIYVEDDGPGYTNEQFEEIYGRLDNNDSCGVSQSVEVMSRRMRILFGREYDVTTEVTEGTGRRVCIRYPKYLDEGVRQNVSNPNRRR</sequence>
<dbReference type="Pfam" id="PF10114">
    <property type="entry name" value="PocR"/>
    <property type="match status" value="1"/>
</dbReference>
<dbReference type="Gene3D" id="3.30.565.10">
    <property type="entry name" value="Histidine kinase-like ATPase, C-terminal domain"/>
    <property type="match status" value="1"/>
</dbReference>
<dbReference type="Proteomes" id="UP000199820">
    <property type="component" value="Unassembled WGS sequence"/>
</dbReference>
<keyword evidence="4" id="KW-0808">Transferase</keyword>
<dbReference type="InterPro" id="IPR010559">
    <property type="entry name" value="Sig_transdc_His_kin_internal"/>
</dbReference>
<keyword evidence="4" id="KW-0418">Kinase</keyword>
<organism evidence="4 5">
    <name type="scientific">[Clostridium] aminophilum</name>
    <dbReference type="NCBI Taxonomy" id="1526"/>
    <lineage>
        <taxon>Bacteria</taxon>
        <taxon>Bacillati</taxon>
        <taxon>Bacillota</taxon>
        <taxon>Clostridia</taxon>
        <taxon>Lachnospirales</taxon>
        <taxon>Lachnospiraceae</taxon>
    </lineage>
</organism>
<dbReference type="PANTHER" id="PTHR34220:SF7">
    <property type="entry name" value="SENSOR HISTIDINE KINASE YPDA"/>
    <property type="match status" value="1"/>
</dbReference>
<keyword evidence="5" id="KW-1185">Reference proteome</keyword>
<feature type="coiled-coil region" evidence="1">
    <location>
        <begin position="214"/>
        <end position="241"/>
    </location>
</feature>
<dbReference type="eggNOG" id="COG4936">
    <property type="taxonomic scope" value="Bacteria"/>
</dbReference>
<dbReference type="InterPro" id="IPR036890">
    <property type="entry name" value="HATPase_C_sf"/>
</dbReference>
<dbReference type="InterPro" id="IPR018771">
    <property type="entry name" value="PocR_dom"/>
</dbReference>
<proteinExistence type="predicted"/>
<reference evidence="4 5" key="1">
    <citation type="submission" date="2016-10" db="EMBL/GenBank/DDBJ databases">
        <authorList>
            <person name="de Groot N.N."/>
        </authorList>
    </citation>
    <scope>NUCLEOTIDE SEQUENCE [LARGE SCALE GENOMIC DNA]</scope>
    <source>
        <strain evidence="4 5">KH1P1</strain>
    </source>
</reference>
<evidence type="ECO:0000313" key="4">
    <source>
        <dbReference type="EMBL" id="SET21672.1"/>
    </source>
</evidence>
<name>A0A1I0CPJ7_9FIRM</name>
<protein>
    <submittedName>
        <fullName evidence="4">Histidine kinase</fullName>
    </submittedName>
</protein>
<dbReference type="OrthoDB" id="1410840at2"/>
<dbReference type="Pfam" id="PF06580">
    <property type="entry name" value="His_kinase"/>
    <property type="match status" value="1"/>
</dbReference>
<dbReference type="GO" id="GO:0016020">
    <property type="term" value="C:membrane"/>
    <property type="evidence" value="ECO:0007669"/>
    <property type="project" value="InterPro"/>
</dbReference>
<feature type="domain" description="PocR" evidence="3">
    <location>
        <begin position="44"/>
        <end position="206"/>
    </location>
</feature>
<accession>A0A1I0CPJ7</accession>
<dbReference type="AlphaFoldDB" id="A0A1I0CPJ7"/>
<dbReference type="STRING" id="1526.SAMN02910262_00047"/>
<dbReference type="SUPFAM" id="SSF55874">
    <property type="entry name" value="ATPase domain of HSP90 chaperone/DNA topoisomerase II/histidine kinase"/>
    <property type="match status" value="1"/>
</dbReference>
<dbReference type="InterPro" id="IPR050640">
    <property type="entry name" value="Bact_2-comp_sensor_kinase"/>
</dbReference>
<dbReference type="eggNOG" id="COG2972">
    <property type="taxonomic scope" value="Bacteria"/>
</dbReference>
<dbReference type="GO" id="GO:0000155">
    <property type="term" value="F:phosphorelay sensor kinase activity"/>
    <property type="evidence" value="ECO:0007669"/>
    <property type="project" value="InterPro"/>
</dbReference>
<evidence type="ECO:0000256" key="1">
    <source>
        <dbReference type="SAM" id="Coils"/>
    </source>
</evidence>
<evidence type="ECO:0000313" key="5">
    <source>
        <dbReference type="Proteomes" id="UP000199820"/>
    </source>
</evidence>
<gene>
    <name evidence="4" type="ORF">SAMN04487771_100831</name>
</gene>
<evidence type="ECO:0000259" key="2">
    <source>
        <dbReference type="Pfam" id="PF06580"/>
    </source>
</evidence>
<feature type="domain" description="Signal transduction histidine kinase internal region" evidence="2">
    <location>
        <begin position="242"/>
        <end position="319"/>
    </location>
</feature>
<dbReference type="EMBL" id="FOIL01000008">
    <property type="protein sequence ID" value="SET21672.1"/>
    <property type="molecule type" value="Genomic_DNA"/>
</dbReference>
<dbReference type="PANTHER" id="PTHR34220">
    <property type="entry name" value="SENSOR HISTIDINE KINASE YPDA"/>
    <property type="match status" value="1"/>
</dbReference>
<keyword evidence="1" id="KW-0175">Coiled coil</keyword>